<organism evidence="2 3">
    <name type="scientific">Bradyrhizobium canariense</name>
    <dbReference type="NCBI Taxonomy" id="255045"/>
    <lineage>
        <taxon>Bacteria</taxon>
        <taxon>Pseudomonadati</taxon>
        <taxon>Pseudomonadota</taxon>
        <taxon>Alphaproteobacteria</taxon>
        <taxon>Hyphomicrobiales</taxon>
        <taxon>Nitrobacteraceae</taxon>
        <taxon>Bradyrhizobium</taxon>
    </lineage>
</organism>
<evidence type="ECO:0000313" key="3">
    <source>
        <dbReference type="Proteomes" id="UP000243904"/>
    </source>
</evidence>
<gene>
    <name evidence="2" type="ORF">SAMN05444158_1281</name>
</gene>
<sequence>MTHKVITFEFVVPTVLAAVLGIVLSIGAVHLTNHYLGPVDQLEANGSEAGGVTDLR</sequence>
<reference evidence="3" key="1">
    <citation type="submission" date="2016-10" db="EMBL/GenBank/DDBJ databases">
        <authorList>
            <person name="Varghese N."/>
            <person name="Submissions S."/>
        </authorList>
    </citation>
    <scope>NUCLEOTIDE SEQUENCE [LARGE SCALE GENOMIC DNA]</scope>
    <source>
        <strain evidence="3">GAS369</strain>
    </source>
</reference>
<dbReference type="RefSeq" id="WP_157809914.1">
    <property type="nucleotide sequence ID" value="NZ_LT629750.1"/>
</dbReference>
<keyword evidence="1" id="KW-0472">Membrane</keyword>
<proteinExistence type="predicted"/>
<name>A0A1H1Q5L4_9BRAD</name>
<dbReference type="AlphaFoldDB" id="A0A1H1Q5L4"/>
<keyword evidence="1" id="KW-1133">Transmembrane helix</keyword>
<feature type="transmembrane region" description="Helical" evidence="1">
    <location>
        <begin position="7"/>
        <end position="29"/>
    </location>
</feature>
<evidence type="ECO:0000313" key="2">
    <source>
        <dbReference type="EMBL" id="SDS18791.1"/>
    </source>
</evidence>
<protein>
    <submittedName>
        <fullName evidence="2">Uncharacterized protein</fullName>
    </submittedName>
</protein>
<evidence type="ECO:0000256" key="1">
    <source>
        <dbReference type="SAM" id="Phobius"/>
    </source>
</evidence>
<keyword evidence="3" id="KW-1185">Reference proteome</keyword>
<accession>A0A1H1Q5L4</accession>
<keyword evidence="1" id="KW-0812">Transmembrane</keyword>
<dbReference type="EMBL" id="LT629750">
    <property type="protein sequence ID" value="SDS18791.1"/>
    <property type="molecule type" value="Genomic_DNA"/>
</dbReference>
<dbReference type="Proteomes" id="UP000243904">
    <property type="component" value="Chromosome I"/>
</dbReference>